<reference evidence="3" key="1">
    <citation type="submission" date="2020-12" db="EMBL/GenBank/DDBJ databases">
        <title>Metabolic potential, ecology and presence of endohyphal bacteria is reflected in genomic diversity of Mucoromycotina.</title>
        <authorList>
            <person name="Muszewska A."/>
            <person name="Okrasinska A."/>
            <person name="Steczkiewicz K."/>
            <person name="Drgas O."/>
            <person name="Orlowska M."/>
            <person name="Perlinska-Lenart U."/>
            <person name="Aleksandrzak-Piekarczyk T."/>
            <person name="Szatraj K."/>
            <person name="Zielenkiewicz U."/>
            <person name="Pilsyk S."/>
            <person name="Malc E."/>
            <person name="Mieczkowski P."/>
            <person name="Kruszewska J.S."/>
            <person name="Biernat P."/>
            <person name="Pawlowska J."/>
        </authorList>
    </citation>
    <scope>NUCLEOTIDE SEQUENCE</scope>
    <source>
        <strain evidence="3">WA0000067209</strain>
    </source>
</reference>
<comment type="caution">
    <text evidence="3">The sequence shown here is derived from an EMBL/GenBank/DDBJ whole genome shotgun (WGS) entry which is preliminary data.</text>
</comment>
<evidence type="ECO:0000313" key="4">
    <source>
        <dbReference type="Proteomes" id="UP000654370"/>
    </source>
</evidence>
<feature type="compositionally biased region" description="Polar residues" evidence="2">
    <location>
        <begin position="321"/>
        <end position="336"/>
    </location>
</feature>
<dbReference type="EMBL" id="JAEPQZ010000010">
    <property type="protein sequence ID" value="KAG2176411.1"/>
    <property type="molecule type" value="Genomic_DNA"/>
</dbReference>
<feature type="compositionally biased region" description="Low complexity" evidence="2">
    <location>
        <begin position="80"/>
        <end position="89"/>
    </location>
</feature>
<gene>
    <name evidence="3" type="ORF">INT43_005645</name>
</gene>
<feature type="region of interest" description="Disordered" evidence="2">
    <location>
        <begin position="321"/>
        <end position="349"/>
    </location>
</feature>
<sequence>MADELTRDELLNVGRQRLKTFQRRKSLNQQRRYSMGQTIAEEDAMPSASASSTLLEGRQKYPTPSRIAIRRSNSLKHSRSSSYGPSLLLSPTLTVSSTSSSHLTTVQEDSYGQLHCRHAAGEISLPSPPADPRPQSIPLIDTAEESSSHSEDSVPIPSSKHSSPRQSPRAERRSFLQQLESQFPVTVASHSEADLTGMTHSNLEESLIWIRQNARLSNERQQILEQLEKERAENERIQHELDELRQLHLATQRSWSRINEDLHSQLRLITKQKHALVLEGCKDSKEVLLSELDQLRQDLDQRDDLISQLFDRNVGFTDSETSMQDYDASQDSSATVSEDEVKQAKSLKEERDAWKQVARNLEMRIVELSSRSGNDQ</sequence>
<dbReference type="OrthoDB" id="2407192at2759"/>
<organism evidence="3 4">
    <name type="scientific">Mortierella isabellina</name>
    <name type="common">Filamentous fungus</name>
    <name type="synonym">Umbelopsis isabellina</name>
    <dbReference type="NCBI Taxonomy" id="91625"/>
    <lineage>
        <taxon>Eukaryota</taxon>
        <taxon>Fungi</taxon>
        <taxon>Fungi incertae sedis</taxon>
        <taxon>Mucoromycota</taxon>
        <taxon>Mucoromycotina</taxon>
        <taxon>Umbelopsidomycetes</taxon>
        <taxon>Umbelopsidales</taxon>
        <taxon>Umbelopsidaceae</taxon>
        <taxon>Umbelopsis</taxon>
    </lineage>
</organism>
<evidence type="ECO:0000256" key="2">
    <source>
        <dbReference type="SAM" id="MobiDB-lite"/>
    </source>
</evidence>
<dbReference type="Proteomes" id="UP000654370">
    <property type="component" value="Unassembled WGS sequence"/>
</dbReference>
<protein>
    <submittedName>
        <fullName evidence="3">Uncharacterized protein</fullName>
    </submittedName>
</protein>
<name>A0A8H7PM22_MORIS</name>
<accession>A0A8H7PM22</accession>
<evidence type="ECO:0000313" key="3">
    <source>
        <dbReference type="EMBL" id="KAG2176411.1"/>
    </source>
</evidence>
<feature type="region of interest" description="Disordered" evidence="2">
    <location>
        <begin position="122"/>
        <end position="173"/>
    </location>
</feature>
<dbReference type="AlphaFoldDB" id="A0A8H7PM22"/>
<feature type="region of interest" description="Disordered" evidence="2">
    <location>
        <begin position="36"/>
        <end position="89"/>
    </location>
</feature>
<feature type="compositionally biased region" description="Basic and acidic residues" evidence="2">
    <location>
        <begin position="339"/>
        <end position="349"/>
    </location>
</feature>
<keyword evidence="1" id="KW-0175">Coiled coil</keyword>
<proteinExistence type="predicted"/>
<feature type="coiled-coil region" evidence="1">
    <location>
        <begin position="213"/>
        <end position="247"/>
    </location>
</feature>
<evidence type="ECO:0000256" key="1">
    <source>
        <dbReference type="SAM" id="Coils"/>
    </source>
</evidence>
<keyword evidence="4" id="KW-1185">Reference proteome</keyword>